<keyword evidence="1" id="KW-0175">Coiled coil</keyword>
<protein>
    <recommendedName>
        <fullName evidence="5">WXG100 family type VII secretion target</fullName>
    </recommendedName>
</protein>
<sequence length="547" mass="57677">MGQELSIDDARLRALMQEYESMASEARQVYDELRNDFATAGTFWGADELGDSFAETFVPDSRTLLANVNRTLEALEEERKLLAGLMDGFEDVDRRGKTALTDSDPNSQHPWEPGQNPAAAPAQARPGPAESTAPSDTAPSVAGQPRTGATAPEVPGSDRAPGARQPGANSGATPRSSAPSSGDGGSDRDGSGTSGTQAPAGSMPPASGVTARPDGKGGPSQQDSAAAASKKTEGARGADARSNTPWSGKPADRASQSGPGSPRRVSAPGSRGGRSNSHPAPKISRNPAAAKRGRQEDKRAAARHATAEEGHELAEVLMRRHGLRVIGFDTPGIELDALREIAAALDDVLTAHPCLDVPEFALDDCGDKVTRLDWEWDPSGGEKIARVRRLTFDAATAADVETLSGKVSADAERGRISRGSGSRPLYSTIVRELGHALDVTGGLRARPLSQRTLISEYLTICGDERFDTPLGVVVADFRRWRGDLSEYGFPDGRFDSGPALADAFTEVHMNAGEAGAPARALHRLLVDTAVRHSVKRFPEDAEQLPHG</sequence>
<reference evidence="3 4" key="1">
    <citation type="journal article" date="2014" name="Appl. Environ. Microbiol.">
        <title>Insights into the Microbial Degradation of Rubber and Gutta-Percha by Analysis of the Complete Genome of Nocardia nova SH22a.</title>
        <authorList>
            <person name="Luo Q."/>
            <person name="Hiessl S."/>
            <person name="Poehlein A."/>
            <person name="Daniel R."/>
            <person name="Steinbuchel A."/>
        </authorList>
    </citation>
    <scope>NUCLEOTIDE SEQUENCE [LARGE SCALE GENOMIC DNA]</scope>
    <source>
        <strain evidence="3">SH22a</strain>
    </source>
</reference>
<accession>W5TBE4</accession>
<dbReference type="RefSeq" id="WP_148306763.1">
    <property type="nucleotide sequence ID" value="NZ_CP006850.1"/>
</dbReference>
<proteinExistence type="predicted"/>
<dbReference type="PATRIC" id="fig|1415166.3.peg.1687"/>
<dbReference type="AlphaFoldDB" id="W5TBE4"/>
<gene>
    <name evidence="3" type="ORF">NONO_c16580</name>
</gene>
<name>W5TBE4_9NOCA</name>
<keyword evidence="4" id="KW-1185">Reference proteome</keyword>
<feature type="compositionally biased region" description="Basic and acidic residues" evidence="2">
    <location>
        <begin position="293"/>
        <end position="308"/>
    </location>
</feature>
<dbReference type="EMBL" id="CP006850">
    <property type="protein sequence ID" value="AHH16459.1"/>
    <property type="molecule type" value="Genomic_DNA"/>
</dbReference>
<feature type="compositionally biased region" description="Polar residues" evidence="2">
    <location>
        <begin position="100"/>
        <end position="109"/>
    </location>
</feature>
<feature type="region of interest" description="Disordered" evidence="2">
    <location>
        <begin position="96"/>
        <end position="308"/>
    </location>
</feature>
<organism evidence="3 4">
    <name type="scientific">Nocardia nova SH22a</name>
    <dbReference type="NCBI Taxonomy" id="1415166"/>
    <lineage>
        <taxon>Bacteria</taxon>
        <taxon>Bacillati</taxon>
        <taxon>Actinomycetota</taxon>
        <taxon>Actinomycetes</taxon>
        <taxon>Mycobacteriales</taxon>
        <taxon>Nocardiaceae</taxon>
        <taxon>Nocardia</taxon>
    </lineage>
</organism>
<evidence type="ECO:0000313" key="4">
    <source>
        <dbReference type="Proteomes" id="UP000019150"/>
    </source>
</evidence>
<dbReference type="Gene3D" id="1.10.287.1060">
    <property type="entry name" value="ESAT-6-like"/>
    <property type="match status" value="1"/>
</dbReference>
<dbReference type="HOGENOM" id="CLU_528771_0_0_11"/>
<dbReference type="KEGG" id="nno:NONO_c16580"/>
<feature type="compositionally biased region" description="Low complexity" evidence="2">
    <location>
        <begin position="113"/>
        <end position="129"/>
    </location>
</feature>
<dbReference type="STRING" id="1415166.NONO_c16580"/>
<feature type="compositionally biased region" description="Basic and acidic residues" evidence="2">
    <location>
        <begin position="230"/>
        <end position="239"/>
    </location>
</feature>
<evidence type="ECO:0000256" key="1">
    <source>
        <dbReference type="SAM" id="Coils"/>
    </source>
</evidence>
<feature type="coiled-coil region" evidence="1">
    <location>
        <begin position="12"/>
        <end position="85"/>
    </location>
</feature>
<dbReference type="OrthoDB" id="4247883at2"/>
<evidence type="ECO:0008006" key="5">
    <source>
        <dbReference type="Google" id="ProtNLM"/>
    </source>
</evidence>
<evidence type="ECO:0000313" key="3">
    <source>
        <dbReference type="EMBL" id="AHH16459.1"/>
    </source>
</evidence>
<dbReference type="Proteomes" id="UP000019150">
    <property type="component" value="Chromosome"/>
</dbReference>
<evidence type="ECO:0000256" key="2">
    <source>
        <dbReference type="SAM" id="MobiDB-lite"/>
    </source>
</evidence>
<dbReference type="eggNOG" id="COG1196">
    <property type="taxonomic scope" value="Bacteria"/>
</dbReference>